<evidence type="ECO:0000313" key="9">
    <source>
        <dbReference type="Proteomes" id="UP000519004"/>
    </source>
</evidence>
<gene>
    <name evidence="8" type="ORF">HNQ58_001752</name>
</gene>
<protein>
    <submittedName>
        <fullName evidence="8">UMF1 family MFS transporter</fullName>
    </submittedName>
</protein>
<comment type="subcellular location">
    <subcellularLocation>
        <location evidence="1">Endomembrane system</location>
        <topology evidence="1">Multi-pass membrane protein</topology>
    </subcellularLocation>
</comment>
<evidence type="ECO:0000256" key="6">
    <source>
        <dbReference type="SAM" id="Phobius"/>
    </source>
</evidence>
<dbReference type="SUPFAM" id="SSF103473">
    <property type="entry name" value="MFS general substrate transporter"/>
    <property type="match status" value="1"/>
</dbReference>
<dbReference type="PANTHER" id="PTHR23519:SF1">
    <property type="entry name" value="AUTOPHAGY-RELATED PROTEIN 22"/>
    <property type="match status" value="1"/>
</dbReference>
<dbReference type="GO" id="GO:0022857">
    <property type="term" value="F:transmembrane transporter activity"/>
    <property type="evidence" value="ECO:0007669"/>
    <property type="project" value="InterPro"/>
</dbReference>
<accession>A0A7W8DEQ8</accession>
<dbReference type="InterPro" id="IPR024671">
    <property type="entry name" value="Atg22-like"/>
</dbReference>
<dbReference type="EMBL" id="JACHHX010000011">
    <property type="protein sequence ID" value="MBB5015842.1"/>
    <property type="molecule type" value="Genomic_DNA"/>
</dbReference>
<dbReference type="InterPro" id="IPR020846">
    <property type="entry name" value="MFS_dom"/>
</dbReference>
<reference evidence="8 9" key="1">
    <citation type="submission" date="2020-08" db="EMBL/GenBank/DDBJ databases">
        <title>Genomic Encyclopedia of Type Strains, Phase IV (KMG-IV): sequencing the most valuable type-strain genomes for metagenomic binning, comparative biology and taxonomic classification.</title>
        <authorList>
            <person name="Goeker M."/>
        </authorList>
    </citation>
    <scope>NUCLEOTIDE SEQUENCE [LARGE SCALE GENOMIC DNA]</scope>
    <source>
        <strain evidence="8 9">DSM 25897</strain>
    </source>
</reference>
<keyword evidence="9" id="KW-1185">Reference proteome</keyword>
<name>A0A7W8DEQ8_9GAMM</name>
<feature type="transmembrane region" description="Helical" evidence="6">
    <location>
        <begin position="308"/>
        <end position="330"/>
    </location>
</feature>
<feature type="transmembrane region" description="Helical" evidence="6">
    <location>
        <begin position="150"/>
        <end position="171"/>
    </location>
</feature>
<feature type="transmembrane region" description="Helical" evidence="6">
    <location>
        <begin position="183"/>
        <end position="203"/>
    </location>
</feature>
<keyword evidence="3 6" id="KW-0812">Transmembrane</keyword>
<proteinExistence type="predicted"/>
<dbReference type="Proteomes" id="UP000519004">
    <property type="component" value="Unassembled WGS sequence"/>
</dbReference>
<dbReference type="InterPro" id="IPR050495">
    <property type="entry name" value="ATG22/LtaA_families"/>
</dbReference>
<feature type="transmembrane region" description="Helical" evidence="6">
    <location>
        <begin position="112"/>
        <end position="138"/>
    </location>
</feature>
<evidence type="ECO:0000256" key="2">
    <source>
        <dbReference type="ARBA" id="ARBA00022448"/>
    </source>
</evidence>
<feature type="transmembrane region" description="Helical" evidence="6">
    <location>
        <begin position="405"/>
        <end position="422"/>
    </location>
</feature>
<dbReference type="Gene3D" id="1.20.1250.20">
    <property type="entry name" value="MFS general substrate transporter like domains"/>
    <property type="match status" value="2"/>
</dbReference>
<organism evidence="8 9">
    <name type="scientific">Rehaibacterium terrae</name>
    <dbReference type="NCBI Taxonomy" id="1341696"/>
    <lineage>
        <taxon>Bacteria</taxon>
        <taxon>Pseudomonadati</taxon>
        <taxon>Pseudomonadota</taxon>
        <taxon>Gammaproteobacteria</taxon>
        <taxon>Lysobacterales</taxon>
        <taxon>Lysobacteraceae</taxon>
        <taxon>Rehaibacterium</taxon>
    </lineage>
</organism>
<dbReference type="PANTHER" id="PTHR23519">
    <property type="entry name" value="AUTOPHAGY-RELATED PROTEIN 22"/>
    <property type="match status" value="1"/>
</dbReference>
<feature type="domain" description="Major facilitator superfamily (MFS) profile" evidence="7">
    <location>
        <begin position="238"/>
        <end position="439"/>
    </location>
</feature>
<evidence type="ECO:0000259" key="7">
    <source>
        <dbReference type="PROSITE" id="PS50850"/>
    </source>
</evidence>
<feature type="transmembrane region" description="Helical" evidence="6">
    <location>
        <begin position="87"/>
        <end position="106"/>
    </location>
</feature>
<evidence type="ECO:0000256" key="3">
    <source>
        <dbReference type="ARBA" id="ARBA00022692"/>
    </source>
</evidence>
<keyword evidence="4 6" id="KW-1133">Transmembrane helix</keyword>
<feature type="transmembrane region" description="Helical" evidence="6">
    <location>
        <begin position="239"/>
        <end position="262"/>
    </location>
</feature>
<keyword evidence="2" id="KW-0813">Transport</keyword>
<feature type="transmembrane region" description="Helical" evidence="6">
    <location>
        <begin position="342"/>
        <end position="365"/>
    </location>
</feature>
<dbReference type="InterPro" id="IPR036259">
    <property type="entry name" value="MFS_trans_sf"/>
</dbReference>
<dbReference type="Pfam" id="PF11700">
    <property type="entry name" value="ATG22"/>
    <property type="match status" value="1"/>
</dbReference>
<evidence type="ECO:0000256" key="1">
    <source>
        <dbReference type="ARBA" id="ARBA00004127"/>
    </source>
</evidence>
<evidence type="ECO:0000256" key="4">
    <source>
        <dbReference type="ARBA" id="ARBA00022989"/>
    </source>
</evidence>
<keyword evidence="5 6" id="KW-0472">Membrane</keyword>
<comment type="caution">
    <text evidence="8">The sequence shown here is derived from an EMBL/GenBank/DDBJ whole genome shotgun (WGS) entry which is preliminary data.</text>
</comment>
<evidence type="ECO:0000313" key="8">
    <source>
        <dbReference type="EMBL" id="MBB5015842.1"/>
    </source>
</evidence>
<feature type="transmembrane region" description="Helical" evidence="6">
    <location>
        <begin position="12"/>
        <end position="34"/>
    </location>
</feature>
<evidence type="ECO:0000256" key="5">
    <source>
        <dbReference type="ARBA" id="ARBA00023136"/>
    </source>
</evidence>
<sequence length="439" mass="47401">MNERVRASRREILGWAMFDFANQAYTLLIITVVFGDLFTRIVVGDAPDYRLGNLLWSLSLATSYLLVVVCAPVAGAVMDAASAKKRFLFASYLLTVVATAALYFVAPGYAALGVLLLIVSNFAYSIGEAFIASFLPGLGPPRDLGKISGFGWALGYVGGLVATVFALLALGEVSEENFQRIRWVGPFAGGFFLVAAIPTFLWLRERGTPRPLPTLRDALATGFGRVRGTLSRLRLHRDLAVLLVSVFFAMSGIYIVIAYAFIYGAQVIGWDEPVRVVMFVLVQITAAAGALGFGWLQDRIGALRTYRITLWTWVLAVLLIHLTPELSVLLRSMGIDWQAQQVFLVVGCAAGMSLGACQSATRTLVGLFSPLSRSAEFFGFWGLSLKLAGAFGLVAVGLLQAWLGLRTAVLFCALLFFAAWLVSLRVDQGRGEAAAETGG</sequence>
<dbReference type="RefSeq" id="WP_183948516.1">
    <property type="nucleotide sequence ID" value="NZ_JACHHX010000011.1"/>
</dbReference>
<feature type="transmembrane region" description="Helical" evidence="6">
    <location>
        <begin position="54"/>
        <end position="75"/>
    </location>
</feature>
<dbReference type="GO" id="GO:0012505">
    <property type="term" value="C:endomembrane system"/>
    <property type="evidence" value="ECO:0007669"/>
    <property type="project" value="UniProtKB-SubCell"/>
</dbReference>
<feature type="transmembrane region" description="Helical" evidence="6">
    <location>
        <begin position="274"/>
        <end position="296"/>
    </location>
</feature>
<feature type="transmembrane region" description="Helical" evidence="6">
    <location>
        <begin position="377"/>
        <end position="399"/>
    </location>
</feature>
<dbReference type="PROSITE" id="PS50850">
    <property type="entry name" value="MFS"/>
    <property type="match status" value="1"/>
</dbReference>
<dbReference type="AlphaFoldDB" id="A0A7W8DEQ8"/>